<accession>A0A127JSS4</accession>
<name>A0A127JSS4_9BURK</name>
<dbReference type="SUPFAM" id="SSF52141">
    <property type="entry name" value="Uracil-DNA glycosylase-like"/>
    <property type="match status" value="1"/>
</dbReference>
<dbReference type="CDD" id="cd10035">
    <property type="entry name" value="UDG_like"/>
    <property type="match status" value="1"/>
</dbReference>
<evidence type="ECO:0000313" key="3">
    <source>
        <dbReference type="Proteomes" id="UP000070433"/>
    </source>
</evidence>
<gene>
    <name evidence="2" type="ORF">UC35_09115</name>
</gene>
<dbReference type="InterPro" id="IPR005122">
    <property type="entry name" value="Uracil-DNA_glycosylase-like"/>
</dbReference>
<dbReference type="Gene3D" id="3.40.470.10">
    <property type="entry name" value="Uracil-DNA glycosylase-like domain"/>
    <property type="match status" value="1"/>
</dbReference>
<evidence type="ECO:0000259" key="1">
    <source>
        <dbReference type="Pfam" id="PF03167"/>
    </source>
</evidence>
<dbReference type="Pfam" id="PF03167">
    <property type="entry name" value="UDG"/>
    <property type="match status" value="1"/>
</dbReference>
<dbReference type="OrthoDB" id="4977218at2"/>
<proteinExistence type="predicted"/>
<dbReference type="InterPro" id="IPR036895">
    <property type="entry name" value="Uracil-DNA_glycosylase-like_sf"/>
</dbReference>
<organism evidence="2 3">
    <name type="scientific">Ramlibacter tataouinensis</name>
    <dbReference type="NCBI Taxonomy" id="94132"/>
    <lineage>
        <taxon>Bacteria</taxon>
        <taxon>Pseudomonadati</taxon>
        <taxon>Pseudomonadota</taxon>
        <taxon>Betaproteobacteria</taxon>
        <taxon>Burkholderiales</taxon>
        <taxon>Comamonadaceae</taxon>
        <taxon>Ramlibacter</taxon>
    </lineage>
</organism>
<evidence type="ECO:0000313" key="2">
    <source>
        <dbReference type="EMBL" id="AMO23017.1"/>
    </source>
</evidence>
<dbReference type="AlphaFoldDB" id="A0A127JSS4"/>
<feature type="domain" description="Uracil-DNA glycosylase-like" evidence="1">
    <location>
        <begin position="48"/>
        <end position="181"/>
    </location>
</feature>
<reference evidence="2 3" key="1">
    <citation type="journal article" date="2014" name="Int. J. Syst. Evol. Microbiol.">
        <title>Ramlibacter solisilvae sp. nov., isolated from forest soil, and emended description of the genus Ramlibacter.</title>
        <authorList>
            <person name="Lee H.J."/>
            <person name="Lee S.H."/>
            <person name="Lee S.S."/>
            <person name="Lee J.S."/>
            <person name="Kim Y."/>
            <person name="Kim S.C."/>
            <person name="Jeon C.O."/>
        </authorList>
    </citation>
    <scope>NUCLEOTIDE SEQUENCE [LARGE SCALE GENOMIC DNA]</scope>
    <source>
        <strain evidence="2 3">5-10</strain>
    </source>
</reference>
<dbReference type="RefSeq" id="WP_061498281.1">
    <property type="nucleotide sequence ID" value="NZ_CP010951.1"/>
</dbReference>
<dbReference type="EMBL" id="CP010951">
    <property type="protein sequence ID" value="AMO23017.1"/>
    <property type="molecule type" value="Genomic_DNA"/>
</dbReference>
<keyword evidence="3" id="KW-1185">Reference proteome</keyword>
<protein>
    <recommendedName>
        <fullName evidence="1">Uracil-DNA glycosylase-like domain-containing protein</fullName>
    </recommendedName>
</protein>
<dbReference type="Proteomes" id="UP000070433">
    <property type="component" value="Chromosome"/>
</dbReference>
<sequence length="217" mass="23658">MSDLTDKLLATLPPGRAGLFNPWADSCPHQAPGSDAAQRMQRLRQHLDGEVRLILVGEAPGYQGCRYSGVAFTSERLLLEGAIPRIPAPAGRLSSRRLPFSEPSATTVWRALKTLGIEDCAILWNAVPLHPHHPGVPWSNRRPTLEELRLGTPALRILRAAWPRATFVPVGRTAQAALQHARIAAASCVRHPAHGGALKFCQDLNARCLMPSDANMR</sequence>